<gene>
    <name evidence="2" type="ORF">BD410DRAFT_794096</name>
</gene>
<dbReference type="STRING" id="50990.A0A4Y7PRI5"/>
<dbReference type="OrthoDB" id="3243310at2759"/>
<dbReference type="VEuPathDB" id="FungiDB:BD410DRAFT_794096"/>
<feature type="compositionally biased region" description="Basic and acidic residues" evidence="1">
    <location>
        <begin position="68"/>
        <end position="77"/>
    </location>
</feature>
<feature type="compositionally biased region" description="Low complexity" evidence="1">
    <location>
        <begin position="221"/>
        <end position="235"/>
    </location>
</feature>
<feature type="compositionally biased region" description="Low complexity" evidence="1">
    <location>
        <begin position="1"/>
        <end position="10"/>
    </location>
</feature>
<reference evidence="2 3" key="1">
    <citation type="submission" date="2018-06" db="EMBL/GenBank/DDBJ databases">
        <title>A transcriptomic atlas of mushroom development highlights an independent origin of complex multicellularity.</title>
        <authorList>
            <consortium name="DOE Joint Genome Institute"/>
            <person name="Krizsan K."/>
            <person name="Almasi E."/>
            <person name="Merenyi Z."/>
            <person name="Sahu N."/>
            <person name="Viragh M."/>
            <person name="Koszo T."/>
            <person name="Mondo S."/>
            <person name="Kiss B."/>
            <person name="Balint B."/>
            <person name="Kues U."/>
            <person name="Barry K."/>
            <person name="Hegedus J.C."/>
            <person name="Henrissat B."/>
            <person name="Johnson J."/>
            <person name="Lipzen A."/>
            <person name="Ohm R."/>
            <person name="Nagy I."/>
            <person name="Pangilinan J."/>
            <person name="Yan J."/>
            <person name="Xiong Y."/>
            <person name="Grigoriev I.V."/>
            <person name="Hibbett D.S."/>
            <person name="Nagy L.G."/>
        </authorList>
    </citation>
    <scope>NUCLEOTIDE SEQUENCE [LARGE SCALE GENOMIC DNA]</scope>
    <source>
        <strain evidence="2 3">SZMC22713</strain>
    </source>
</reference>
<evidence type="ECO:0000256" key="1">
    <source>
        <dbReference type="SAM" id="MobiDB-lite"/>
    </source>
</evidence>
<keyword evidence="3" id="KW-1185">Reference proteome</keyword>
<dbReference type="Proteomes" id="UP000294933">
    <property type="component" value="Unassembled WGS sequence"/>
</dbReference>
<accession>A0A4Y7PRI5</accession>
<evidence type="ECO:0000313" key="2">
    <source>
        <dbReference type="EMBL" id="TDL17636.1"/>
    </source>
</evidence>
<evidence type="ECO:0000313" key="3">
    <source>
        <dbReference type="Proteomes" id="UP000294933"/>
    </source>
</evidence>
<organism evidence="2 3">
    <name type="scientific">Rickenella mellea</name>
    <dbReference type="NCBI Taxonomy" id="50990"/>
    <lineage>
        <taxon>Eukaryota</taxon>
        <taxon>Fungi</taxon>
        <taxon>Dikarya</taxon>
        <taxon>Basidiomycota</taxon>
        <taxon>Agaricomycotina</taxon>
        <taxon>Agaricomycetes</taxon>
        <taxon>Hymenochaetales</taxon>
        <taxon>Rickenellaceae</taxon>
        <taxon>Rickenella</taxon>
    </lineage>
</organism>
<proteinExistence type="predicted"/>
<dbReference type="EMBL" id="ML170218">
    <property type="protein sequence ID" value="TDL17636.1"/>
    <property type="molecule type" value="Genomic_DNA"/>
</dbReference>
<name>A0A4Y7PRI5_9AGAM</name>
<feature type="region of interest" description="Disordered" evidence="1">
    <location>
        <begin position="1"/>
        <end position="79"/>
    </location>
</feature>
<dbReference type="AlphaFoldDB" id="A0A4Y7PRI5"/>
<sequence length="303" mass="33963">MRSSPSHEPITPAPPPPMPSRGRALKKKSVNLRQLGHQGRRVVNPPPRVESTQPRETSPEPSSGEETAGEKFGHAHGQEVYVPEPGNGVRWLPDSPGADDEGEWVDDEFDLEEDDLLDLEFHTSYVISGDKRKKRWEARWNEFMRAFQALDRQTDTTLVLLAAPSHTHNLYSLSSRSIRRDASLMHSPSMSTMKTAFEQLASARRSSRSHQVSLMDRLTYATSSAGDGSPSSTSSQREEELRRALAAALGSLTELGKLYENREQRWTEEMLKQSAERDSVEVLLRQTLGVGMQLQNSDMRNGL</sequence>
<feature type="region of interest" description="Disordered" evidence="1">
    <location>
        <begin position="220"/>
        <end position="241"/>
    </location>
</feature>
<protein>
    <submittedName>
        <fullName evidence="2">Uncharacterized protein</fullName>
    </submittedName>
</protein>